<dbReference type="GO" id="GO:0005096">
    <property type="term" value="F:GTPase activator activity"/>
    <property type="evidence" value="ECO:0007669"/>
    <property type="project" value="TreeGrafter"/>
</dbReference>
<accession>A0A183EQZ1</accession>
<dbReference type="CDD" id="cd00835">
    <property type="entry name" value="RanBD_family"/>
    <property type="match status" value="1"/>
</dbReference>
<dbReference type="InterPro" id="IPR045255">
    <property type="entry name" value="RanBP1-like"/>
</dbReference>
<evidence type="ECO:0000256" key="1">
    <source>
        <dbReference type="SAM" id="MobiDB-lite"/>
    </source>
</evidence>
<feature type="region of interest" description="Disordered" evidence="1">
    <location>
        <begin position="17"/>
        <end position="40"/>
    </location>
</feature>
<evidence type="ECO:0000313" key="4">
    <source>
        <dbReference type="Proteomes" id="UP000271098"/>
    </source>
</evidence>
<dbReference type="InterPro" id="IPR000156">
    <property type="entry name" value="Ran_bind_dom"/>
</dbReference>
<evidence type="ECO:0000313" key="5">
    <source>
        <dbReference type="WBParaSite" id="GPUH_0002341201-mRNA-1"/>
    </source>
</evidence>
<dbReference type="PANTHER" id="PTHR23138:SF179">
    <property type="entry name" value="NUCLEAR PORE COMPLEX PROTEIN"/>
    <property type="match status" value="1"/>
</dbReference>
<dbReference type="AlphaFoldDB" id="A0A183EQZ1"/>
<dbReference type="Proteomes" id="UP000271098">
    <property type="component" value="Unassembled WGS sequence"/>
</dbReference>
<proteinExistence type="predicted"/>
<evidence type="ECO:0000313" key="3">
    <source>
        <dbReference type="EMBL" id="VDN41399.1"/>
    </source>
</evidence>
<name>A0A183EQZ1_9BILA</name>
<feature type="compositionally biased region" description="Basic and acidic residues" evidence="1">
    <location>
        <begin position="20"/>
        <end position="38"/>
    </location>
</feature>
<dbReference type="GO" id="GO:0005643">
    <property type="term" value="C:nuclear pore"/>
    <property type="evidence" value="ECO:0007669"/>
    <property type="project" value="TreeGrafter"/>
</dbReference>
<reference evidence="3 4" key="2">
    <citation type="submission" date="2018-11" db="EMBL/GenBank/DDBJ databases">
        <authorList>
            <consortium name="Pathogen Informatics"/>
        </authorList>
    </citation>
    <scope>NUCLEOTIDE SEQUENCE [LARGE SCALE GENOMIC DNA]</scope>
</reference>
<organism evidence="5">
    <name type="scientific">Gongylonema pulchrum</name>
    <dbReference type="NCBI Taxonomy" id="637853"/>
    <lineage>
        <taxon>Eukaryota</taxon>
        <taxon>Metazoa</taxon>
        <taxon>Ecdysozoa</taxon>
        <taxon>Nematoda</taxon>
        <taxon>Chromadorea</taxon>
        <taxon>Rhabditida</taxon>
        <taxon>Spirurina</taxon>
        <taxon>Spiruromorpha</taxon>
        <taxon>Spiruroidea</taxon>
        <taxon>Gongylonematidae</taxon>
        <taxon>Gongylonema</taxon>
    </lineage>
</organism>
<sequence>MIFAIVGAGPEIFSSSSILSKKESDEKHGGDSDEHSPEEFVPNVDFKPVIPLPSLVEVKTGEEGEQTMFKARSKLYRYVAQTGEYKERGIGDIKVLFNPETKRYRVVMRRDQVFKVCANAPIIGGMKISKKPNTDNACMWMCKDYSEEKEGVNECFVAKFKDSKLADEFIDAFSRAVRQECPAMEYKNTDTNMGLLVSGQMKIHLADEKGEFDWSHIIHSDDMICRSEKNVVKYLVLDEKPHSKQLLLHFNNEEECNKAFDDLREGLHLLEDESEQES</sequence>
<protein>
    <submittedName>
        <fullName evidence="5">RanBD1 domain-containing protein</fullName>
    </submittedName>
</protein>
<dbReference type="Pfam" id="PF00638">
    <property type="entry name" value="Ran_BP1"/>
    <property type="match status" value="1"/>
</dbReference>
<dbReference type="GO" id="GO:0005737">
    <property type="term" value="C:cytoplasm"/>
    <property type="evidence" value="ECO:0007669"/>
    <property type="project" value="TreeGrafter"/>
</dbReference>
<dbReference type="InterPro" id="IPR011993">
    <property type="entry name" value="PH-like_dom_sf"/>
</dbReference>
<dbReference type="Gene3D" id="2.30.29.30">
    <property type="entry name" value="Pleckstrin-homology domain (PH domain)/Phosphotyrosine-binding domain (PTB)"/>
    <property type="match status" value="1"/>
</dbReference>
<dbReference type="FunFam" id="2.30.29.30:FF:000018">
    <property type="entry name" value="E3 SUMO-protein ligase RanBP2"/>
    <property type="match status" value="1"/>
</dbReference>
<gene>
    <name evidence="3" type="ORF">GPUH_LOCUS23383</name>
</gene>
<evidence type="ECO:0000259" key="2">
    <source>
        <dbReference type="PROSITE" id="PS50196"/>
    </source>
</evidence>
<dbReference type="EMBL" id="UYRT01097671">
    <property type="protein sequence ID" value="VDN41399.1"/>
    <property type="molecule type" value="Genomic_DNA"/>
</dbReference>
<dbReference type="SMART" id="SM00160">
    <property type="entry name" value="RanBD"/>
    <property type="match status" value="1"/>
</dbReference>
<dbReference type="OrthoDB" id="2357150at2759"/>
<keyword evidence="4" id="KW-1185">Reference proteome</keyword>
<feature type="domain" description="RanBD1" evidence="2">
    <location>
        <begin position="45"/>
        <end position="179"/>
    </location>
</feature>
<dbReference type="PANTHER" id="PTHR23138">
    <property type="entry name" value="RAN BINDING PROTEIN"/>
    <property type="match status" value="1"/>
</dbReference>
<reference evidence="5" key="1">
    <citation type="submission" date="2016-06" db="UniProtKB">
        <authorList>
            <consortium name="WormBaseParasite"/>
        </authorList>
    </citation>
    <scope>IDENTIFICATION</scope>
</reference>
<dbReference type="PROSITE" id="PS50196">
    <property type="entry name" value="RANBD1"/>
    <property type="match status" value="1"/>
</dbReference>
<dbReference type="WBParaSite" id="GPUH_0002341201-mRNA-1">
    <property type="protein sequence ID" value="GPUH_0002341201-mRNA-1"/>
    <property type="gene ID" value="GPUH_0002341201"/>
</dbReference>
<dbReference type="SUPFAM" id="SSF50729">
    <property type="entry name" value="PH domain-like"/>
    <property type="match status" value="1"/>
</dbReference>